<accession>A0A6J7L429</accession>
<name>A0A6J7L429_9ZZZZ</name>
<reference evidence="2" key="1">
    <citation type="submission" date="2020-05" db="EMBL/GenBank/DDBJ databases">
        <authorList>
            <person name="Chiriac C."/>
            <person name="Salcher M."/>
            <person name="Ghai R."/>
            <person name="Kavagutti S V."/>
        </authorList>
    </citation>
    <scope>NUCLEOTIDE SEQUENCE</scope>
</reference>
<protein>
    <submittedName>
        <fullName evidence="2">Unannotated protein</fullName>
    </submittedName>
</protein>
<evidence type="ECO:0000313" key="2">
    <source>
        <dbReference type="EMBL" id="CAB4961582.1"/>
    </source>
</evidence>
<dbReference type="SUPFAM" id="SSF52540">
    <property type="entry name" value="P-loop containing nucleoside triphosphate hydrolases"/>
    <property type="match status" value="1"/>
</dbReference>
<sequence length="66" mass="7192">MTHHVLVMDQAHKDLITSQIAARKGKSIFFVRTKHGADKLAKKMNQAGVAVGALHGGKTQSQRSRV</sequence>
<dbReference type="InterPro" id="IPR027417">
    <property type="entry name" value="P-loop_NTPase"/>
</dbReference>
<evidence type="ECO:0000259" key="1">
    <source>
        <dbReference type="Pfam" id="PF00271"/>
    </source>
</evidence>
<dbReference type="InterPro" id="IPR001650">
    <property type="entry name" value="Helicase_C-like"/>
</dbReference>
<proteinExistence type="predicted"/>
<feature type="domain" description="Helicase C-terminal" evidence="1">
    <location>
        <begin position="20"/>
        <end position="65"/>
    </location>
</feature>
<dbReference type="AlphaFoldDB" id="A0A6J7L429"/>
<dbReference type="EMBL" id="CAFBNV010000016">
    <property type="protein sequence ID" value="CAB4961582.1"/>
    <property type="molecule type" value="Genomic_DNA"/>
</dbReference>
<dbReference type="Pfam" id="PF00271">
    <property type="entry name" value="Helicase_C"/>
    <property type="match status" value="1"/>
</dbReference>
<organism evidence="2">
    <name type="scientific">freshwater metagenome</name>
    <dbReference type="NCBI Taxonomy" id="449393"/>
    <lineage>
        <taxon>unclassified sequences</taxon>
        <taxon>metagenomes</taxon>
        <taxon>ecological metagenomes</taxon>
    </lineage>
</organism>
<gene>
    <name evidence="2" type="ORF">UFOPK3883_00321</name>
</gene>
<dbReference type="Gene3D" id="3.40.50.300">
    <property type="entry name" value="P-loop containing nucleotide triphosphate hydrolases"/>
    <property type="match status" value="1"/>
</dbReference>